<organism evidence="1 2">
    <name type="scientific">Virgisporangium aliadipatigenens</name>
    <dbReference type="NCBI Taxonomy" id="741659"/>
    <lineage>
        <taxon>Bacteria</taxon>
        <taxon>Bacillati</taxon>
        <taxon>Actinomycetota</taxon>
        <taxon>Actinomycetes</taxon>
        <taxon>Micromonosporales</taxon>
        <taxon>Micromonosporaceae</taxon>
        <taxon>Virgisporangium</taxon>
    </lineage>
</organism>
<protein>
    <submittedName>
        <fullName evidence="1">Uncharacterized protein</fullName>
    </submittedName>
</protein>
<proteinExistence type="predicted"/>
<dbReference type="RefSeq" id="WP_203904790.1">
    <property type="nucleotide sequence ID" value="NZ_BOPF01000047.1"/>
</dbReference>
<dbReference type="EMBL" id="BOPF01000047">
    <property type="protein sequence ID" value="GIJ51383.1"/>
    <property type="molecule type" value="Genomic_DNA"/>
</dbReference>
<accession>A0A8J3YXF1</accession>
<sequence length="63" mass="6587">MTDYGPVLARIAARAAEDEPMLPLVRRPAPLGAAELDLAERTLGFPLHPLRGGGERGVAQAGP</sequence>
<dbReference type="AlphaFoldDB" id="A0A8J3YXF1"/>
<comment type="caution">
    <text evidence="1">The sequence shown here is derived from an EMBL/GenBank/DDBJ whole genome shotgun (WGS) entry which is preliminary data.</text>
</comment>
<evidence type="ECO:0000313" key="2">
    <source>
        <dbReference type="Proteomes" id="UP000619260"/>
    </source>
</evidence>
<gene>
    <name evidence="1" type="ORF">Val02_82690</name>
</gene>
<dbReference type="Proteomes" id="UP000619260">
    <property type="component" value="Unassembled WGS sequence"/>
</dbReference>
<evidence type="ECO:0000313" key="1">
    <source>
        <dbReference type="EMBL" id="GIJ51383.1"/>
    </source>
</evidence>
<name>A0A8J3YXF1_9ACTN</name>
<reference evidence="1" key="1">
    <citation type="submission" date="2021-01" db="EMBL/GenBank/DDBJ databases">
        <title>Whole genome shotgun sequence of Virgisporangium aliadipatigenens NBRC 105644.</title>
        <authorList>
            <person name="Komaki H."/>
            <person name="Tamura T."/>
        </authorList>
    </citation>
    <scope>NUCLEOTIDE SEQUENCE</scope>
    <source>
        <strain evidence="1">NBRC 105644</strain>
    </source>
</reference>
<keyword evidence="2" id="KW-1185">Reference proteome</keyword>